<sequence length="278" mass="30348">MKKLLALLMALVLCATVFAGCAAKEESSSQSGSQSQSDSSSASTPAGGEKTDFIVGLDVSFPPMGFMSEDNEIVGFDIDMARAVAEKLGLELKLQPIEWSAKDMELNNGNIDCIWNGMTITEERQENMLLLRPYMANNQFIVVAKDSAIKTKSDLAGKIVAVQTDSSGEEALNDDPIKDEVAEVVSMADYVSALNDLKIGRIDAVVIDEVVARYYVEKEPDNFTIIEESLKKEQYAVGFKKGNTEFAQKVQDAFDELVEDGTAAEISSKWFGKDIVLK</sequence>
<dbReference type="PROSITE" id="PS51257">
    <property type="entry name" value="PROKAR_LIPOPROTEIN"/>
    <property type="match status" value="1"/>
</dbReference>
<organism evidence="8 9">
    <name type="scientific">Zongyangia hominis</name>
    <dbReference type="NCBI Taxonomy" id="2763677"/>
    <lineage>
        <taxon>Bacteria</taxon>
        <taxon>Bacillati</taxon>
        <taxon>Bacillota</taxon>
        <taxon>Clostridia</taxon>
        <taxon>Eubacteriales</taxon>
        <taxon>Oscillospiraceae</taxon>
        <taxon>Zongyangia</taxon>
    </lineage>
</organism>
<name>A0A926IB94_9FIRM</name>
<accession>A0A926IB94</accession>
<dbReference type="InterPro" id="IPR001638">
    <property type="entry name" value="Solute-binding_3/MltF_N"/>
</dbReference>
<dbReference type="RefSeq" id="WP_262397143.1">
    <property type="nucleotide sequence ID" value="NZ_JACRTC010000002.1"/>
</dbReference>
<dbReference type="Proteomes" id="UP000660861">
    <property type="component" value="Unassembled WGS sequence"/>
</dbReference>
<evidence type="ECO:0000256" key="5">
    <source>
        <dbReference type="SAM" id="MobiDB-lite"/>
    </source>
</evidence>
<comment type="subcellular location">
    <subcellularLocation>
        <location evidence="1">Cell envelope</location>
    </subcellularLocation>
</comment>
<feature type="chain" id="PRO_5038602835" evidence="6">
    <location>
        <begin position="20"/>
        <end position="278"/>
    </location>
</feature>
<evidence type="ECO:0000256" key="4">
    <source>
        <dbReference type="RuleBase" id="RU003744"/>
    </source>
</evidence>
<dbReference type="Gene3D" id="3.40.190.10">
    <property type="entry name" value="Periplasmic binding protein-like II"/>
    <property type="match status" value="2"/>
</dbReference>
<evidence type="ECO:0000256" key="3">
    <source>
        <dbReference type="ARBA" id="ARBA00022729"/>
    </source>
</evidence>
<evidence type="ECO:0000313" key="8">
    <source>
        <dbReference type="EMBL" id="MBC8570048.1"/>
    </source>
</evidence>
<dbReference type="InterPro" id="IPR018313">
    <property type="entry name" value="SBP_3_CS"/>
</dbReference>
<dbReference type="EMBL" id="JACRTC010000002">
    <property type="protein sequence ID" value="MBC8570048.1"/>
    <property type="molecule type" value="Genomic_DNA"/>
</dbReference>
<comment type="caution">
    <text evidence="8">The sequence shown here is derived from an EMBL/GenBank/DDBJ whole genome shotgun (WGS) entry which is preliminary data.</text>
</comment>
<evidence type="ECO:0000256" key="2">
    <source>
        <dbReference type="ARBA" id="ARBA00010333"/>
    </source>
</evidence>
<dbReference type="PROSITE" id="PS01039">
    <property type="entry name" value="SBP_BACTERIAL_3"/>
    <property type="match status" value="1"/>
</dbReference>
<keyword evidence="3 6" id="KW-0732">Signal</keyword>
<reference evidence="8" key="1">
    <citation type="submission" date="2020-08" db="EMBL/GenBank/DDBJ databases">
        <title>Genome public.</title>
        <authorList>
            <person name="Liu C."/>
            <person name="Sun Q."/>
        </authorList>
    </citation>
    <scope>NUCLEOTIDE SEQUENCE</scope>
    <source>
        <strain evidence="8">NSJ-54</strain>
    </source>
</reference>
<evidence type="ECO:0000256" key="1">
    <source>
        <dbReference type="ARBA" id="ARBA00004196"/>
    </source>
</evidence>
<dbReference type="GO" id="GO:0030313">
    <property type="term" value="C:cell envelope"/>
    <property type="evidence" value="ECO:0007669"/>
    <property type="project" value="UniProtKB-SubCell"/>
</dbReference>
<evidence type="ECO:0000256" key="6">
    <source>
        <dbReference type="SAM" id="SignalP"/>
    </source>
</evidence>
<evidence type="ECO:0000259" key="7">
    <source>
        <dbReference type="SMART" id="SM00062"/>
    </source>
</evidence>
<feature type="region of interest" description="Disordered" evidence="5">
    <location>
        <begin position="27"/>
        <end position="48"/>
    </location>
</feature>
<keyword evidence="9" id="KW-1185">Reference proteome</keyword>
<comment type="similarity">
    <text evidence="2 4">Belongs to the bacterial solute-binding protein 3 family.</text>
</comment>
<dbReference type="CDD" id="cd00996">
    <property type="entry name" value="PBP2_AatB_like"/>
    <property type="match status" value="1"/>
</dbReference>
<dbReference type="Pfam" id="PF00497">
    <property type="entry name" value="SBP_bac_3"/>
    <property type="match status" value="1"/>
</dbReference>
<feature type="domain" description="Solute-binding protein family 3/N-terminal" evidence="7">
    <location>
        <begin position="52"/>
        <end position="274"/>
    </location>
</feature>
<gene>
    <name evidence="8" type="ORF">H8709_04315</name>
</gene>
<dbReference type="AlphaFoldDB" id="A0A926IB94"/>
<protein>
    <submittedName>
        <fullName evidence="8">Amino acid ABC transporter substrate-binding protein</fullName>
    </submittedName>
</protein>
<dbReference type="PANTHER" id="PTHR35936">
    <property type="entry name" value="MEMBRANE-BOUND LYTIC MUREIN TRANSGLYCOSYLASE F"/>
    <property type="match status" value="1"/>
</dbReference>
<feature type="compositionally biased region" description="Low complexity" evidence="5">
    <location>
        <begin position="28"/>
        <end position="43"/>
    </location>
</feature>
<dbReference type="SMART" id="SM00062">
    <property type="entry name" value="PBPb"/>
    <property type="match status" value="1"/>
</dbReference>
<evidence type="ECO:0000313" key="9">
    <source>
        <dbReference type="Proteomes" id="UP000660861"/>
    </source>
</evidence>
<dbReference type="PANTHER" id="PTHR35936:SF34">
    <property type="entry name" value="ABC TRANSPORTER EXTRACELLULAR-BINDING PROTEIN YCKB-RELATED"/>
    <property type="match status" value="1"/>
</dbReference>
<feature type="signal peptide" evidence="6">
    <location>
        <begin position="1"/>
        <end position="19"/>
    </location>
</feature>
<proteinExistence type="inferred from homology"/>
<dbReference type="SUPFAM" id="SSF53850">
    <property type="entry name" value="Periplasmic binding protein-like II"/>
    <property type="match status" value="1"/>
</dbReference>